<accession>A0A7W7HLG0</accession>
<proteinExistence type="predicted"/>
<dbReference type="RefSeq" id="WP_188124468.1">
    <property type="nucleotide sequence ID" value="NZ_BOMP01000194.1"/>
</dbReference>
<reference evidence="2 3" key="1">
    <citation type="submission" date="2020-08" db="EMBL/GenBank/DDBJ databases">
        <title>Sequencing the genomes of 1000 actinobacteria strains.</title>
        <authorList>
            <person name="Klenk H.-P."/>
        </authorList>
    </citation>
    <scope>NUCLEOTIDE SEQUENCE [LARGE SCALE GENOMIC DNA]</scope>
    <source>
        <strain evidence="2 3">DSM 43150</strain>
    </source>
</reference>
<evidence type="ECO:0000313" key="3">
    <source>
        <dbReference type="Proteomes" id="UP000590511"/>
    </source>
</evidence>
<gene>
    <name evidence="1" type="ORF">Alo02nite_91290</name>
    <name evidence="2" type="ORF">BJ964_006827</name>
</gene>
<keyword evidence="4" id="KW-1185">Reference proteome</keyword>
<protein>
    <submittedName>
        <fullName evidence="2">Uncharacterized protein</fullName>
    </submittedName>
</protein>
<dbReference type="EMBL" id="JACHNC010000001">
    <property type="protein sequence ID" value="MBB4752666.1"/>
    <property type="molecule type" value="Genomic_DNA"/>
</dbReference>
<sequence length="77" mass="8666">MATPVSRQRMCGQDAELLLPELRSKQIGQLPEMEGIPLSRLPNIVSDLLGIGGIGYVTMQEMRDLRDRQKCRAFLHS</sequence>
<evidence type="ECO:0000313" key="1">
    <source>
        <dbReference type="EMBL" id="GIE46231.1"/>
    </source>
</evidence>
<reference evidence="1 4" key="2">
    <citation type="submission" date="2021-01" db="EMBL/GenBank/DDBJ databases">
        <title>Whole genome shotgun sequence of Actinoplanes lobatus NBRC 12513.</title>
        <authorList>
            <person name="Komaki H."/>
            <person name="Tamura T."/>
        </authorList>
    </citation>
    <scope>NUCLEOTIDE SEQUENCE [LARGE SCALE GENOMIC DNA]</scope>
    <source>
        <strain evidence="1 4">NBRC 12513</strain>
    </source>
</reference>
<organism evidence="2 3">
    <name type="scientific">Actinoplanes lobatus</name>
    <dbReference type="NCBI Taxonomy" id="113568"/>
    <lineage>
        <taxon>Bacteria</taxon>
        <taxon>Bacillati</taxon>
        <taxon>Actinomycetota</taxon>
        <taxon>Actinomycetes</taxon>
        <taxon>Micromonosporales</taxon>
        <taxon>Micromonosporaceae</taxon>
        <taxon>Actinoplanes</taxon>
    </lineage>
</organism>
<comment type="caution">
    <text evidence="2">The sequence shown here is derived from an EMBL/GenBank/DDBJ whole genome shotgun (WGS) entry which is preliminary data.</text>
</comment>
<dbReference type="EMBL" id="BOMP01000194">
    <property type="protein sequence ID" value="GIE46231.1"/>
    <property type="molecule type" value="Genomic_DNA"/>
</dbReference>
<dbReference type="Proteomes" id="UP000631312">
    <property type="component" value="Unassembled WGS sequence"/>
</dbReference>
<dbReference type="Proteomes" id="UP000590511">
    <property type="component" value="Unassembled WGS sequence"/>
</dbReference>
<evidence type="ECO:0000313" key="2">
    <source>
        <dbReference type="EMBL" id="MBB4752666.1"/>
    </source>
</evidence>
<evidence type="ECO:0000313" key="4">
    <source>
        <dbReference type="Proteomes" id="UP000631312"/>
    </source>
</evidence>
<name>A0A7W7HLG0_9ACTN</name>
<dbReference type="AlphaFoldDB" id="A0A7W7HLG0"/>